<proteinExistence type="predicted"/>
<name>A0A6G0Y244_APHCR</name>
<dbReference type="Gene3D" id="3.30.40.10">
    <property type="entry name" value="Zinc/RING finger domain, C3HC4 (zinc finger)"/>
    <property type="match status" value="1"/>
</dbReference>
<dbReference type="EMBL" id="VUJU01006662">
    <property type="protein sequence ID" value="KAF0747934.1"/>
    <property type="molecule type" value="Genomic_DNA"/>
</dbReference>
<dbReference type="Proteomes" id="UP000478052">
    <property type="component" value="Unassembled WGS sequence"/>
</dbReference>
<dbReference type="InterPro" id="IPR013083">
    <property type="entry name" value="Znf_RING/FYVE/PHD"/>
</dbReference>
<accession>A0A6G0Y244</accession>
<dbReference type="AlphaFoldDB" id="A0A6G0Y244"/>
<keyword evidence="2" id="KW-1185">Reference proteome</keyword>
<reference evidence="1 2" key="1">
    <citation type="submission" date="2019-08" db="EMBL/GenBank/DDBJ databases">
        <title>Whole genome of Aphis craccivora.</title>
        <authorList>
            <person name="Voronova N.V."/>
            <person name="Shulinski R.S."/>
            <person name="Bandarenka Y.V."/>
            <person name="Zhorov D.G."/>
            <person name="Warner D."/>
        </authorList>
    </citation>
    <scope>NUCLEOTIDE SEQUENCE [LARGE SCALE GENOMIC DNA]</scope>
    <source>
        <strain evidence="1">180601</strain>
        <tissue evidence="1">Whole Body</tissue>
    </source>
</reference>
<evidence type="ECO:0000313" key="2">
    <source>
        <dbReference type="Proteomes" id="UP000478052"/>
    </source>
</evidence>
<dbReference type="Pfam" id="PF13920">
    <property type="entry name" value="zf-C3HC4_3"/>
    <property type="match status" value="1"/>
</dbReference>
<evidence type="ECO:0000313" key="1">
    <source>
        <dbReference type="EMBL" id="KAF0747934.1"/>
    </source>
</evidence>
<protein>
    <submittedName>
        <fullName evidence="1">E3 ubiquitin-protein ligase mind-bomb-like isoform X2</fullName>
    </submittedName>
</protein>
<sequence>MVRFPIGAKCLENNGDIEGINIFLPCEHGWCCDTCEGNWTRGCPICQNQLTTTQSIHIMCPRIGEDEYN</sequence>
<gene>
    <name evidence="1" type="ORF">FWK35_00029764</name>
</gene>
<dbReference type="OrthoDB" id="6601437at2759"/>
<comment type="caution">
    <text evidence="1">The sequence shown here is derived from an EMBL/GenBank/DDBJ whole genome shotgun (WGS) entry which is preliminary data.</text>
</comment>
<organism evidence="1 2">
    <name type="scientific">Aphis craccivora</name>
    <name type="common">Cowpea aphid</name>
    <dbReference type="NCBI Taxonomy" id="307492"/>
    <lineage>
        <taxon>Eukaryota</taxon>
        <taxon>Metazoa</taxon>
        <taxon>Ecdysozoa</taxon>
        <taxon>Arthropoda</taxon>
        <taxon>Hexapoda</taxon>
        <taxon>Insecta</taxon>
        <taxon>Pterygota</taxon>
        <taxon>Neoptera</taxon>
        <taxon>Paraneoptera</taxon>
        <taxon>Hemiptera</taxon>
        <taxon>Sternorrhyncha</taxon>
        <taxon>Aphidomorpha</taxon>
        <taxon>Aphidoidea</taxon>
        <taxon>Aphididae</taxon>
        <taxon>Aphidini</taxon>
        <taxon>Aphis</taxon>
        <taxon>Aphis</taxon>
    </lineage>
</organism>